<dbReference type="AlphaFoldDB" id="A0A8J4T9D1"/>
<gene>
    <name evidence="1" type="ORF">PHET_10970</name>
</gene>
<reference evidence="1" key="1">
    <citation type="submission" date="2019-05" db="EMBL/GenBank/DDBJ databases">
        <title>Annotation for the trematode Paragonimus heterotremus.</title>
        <authorList>
            <person name="Choi Y.-J."/>
        </authorList>
    </citation>
    <scope>NUCLEOTIDE SEQUENCE</scope>
    <source>
        <strain evidence="1">LC</strain>
    </source>
</reference>
<protein>
    <submittedName>
        <fullName evidence="1">Uncharacterized protein</fullName>
    </submittedName>
</protein>
<dbReference type="Proteomes" id="UP000748531">
    <property type="component" value="Unassembled WGS sequence"/>
</dbReference>
<feature type="non-terminal residue" evidence="1">
    <location>
        <position position="1"/>
    </location>
</feature>
<comment type="caution">
    <text evidence="1">The sequence shown here is derived from an EMBL/GenBank/DDBJ whole genome shotgun (WGS) entry which is preliminary data.</text>
</comment>
<dbReference type="EMBL" id="LUCH01009229">
    <property type="protein sequence ID" value="KAF5396087.1"/>
    <property type="molecule type" value="Genomic_DNA"/>
</dbReference>
<proteinExistence type="predicted"/>
<accession>A0A8J4T9D1</accession>
<evidence type="ECO:0000313" key="1">
    <source>
        <dbReference type="EMBL" id="KAF5396087.1"/>
    </source>
</evidence>
<organism evidence="1 2">
    <name type="scientific">Paragonimus heterotremus</name>
    <dbReference type="NCBI Taxonomy" id="100268"/>
    <lineage>
        <taxon>Eukaryota</taxon>
        <taxon>Metazoa</taxon>
        <taxon>Spiralia</taxon>
        <taxon>Lophotrochozoa</taxon>
        <taxon>Platyhelminthes</taxon>
        <taxon>Trematoda</taxon>
        <taxon>Digenea</taxon>
        <taxon>Plagiorchiida</taxon>
        <taxon>Troglotremata</taxon>
        <taxon>Troglotrematidae</taxon>
        <taxon>Paragonimus</taxon>
    </lineage>
</organism>
<keyword evidence="2" id="KW-1185">Reference proteome</keyword>
<name>A0A8J4T9D1_9TREM</name>
<sequence>MDLAVVRSNGVCCQHINRNTSGVQPMLAITAGTDQDLTQGGQRLVALTSNPRNGLDDDDDLLIDINEELNDSAASRTLDMDEVARWLAGRQLVPVSQSNPGQLHSEQPLITLEPVNKAMEALALVHITQPPH</sequence>
<evidence type="ECO:0000313" key="2">
    <source>
        <dbReference type="Proteomes" id="UP000748531"/>
    </source>
</evidence>